<dbReference type="EMBL" id="BMAC01000295">
    <property type="protein sequence ID" value="GFP92926.1"/>
    <property type="molecule type" value="Genomic_DNA"/>
</dbReference>
<name>A0A830C1E1_9LAMI</name>
<feature type="transmembrane region" description="Helical" evidence="1">
    <location>
        <begin position="47"/>
        <end position="66"/>
    </location>
</feature>
<feature type="transmembrane region" description="Helical" evidence="1">
    <location>
        <begin position="133"/>
        <end position="156"/>
    </location>
</feature>
<evidence type="ECO:0000256" key="2">
    <source>
        <dbReference type="SAM" id="SignalP"/>
    </source>
</evidence>
<evidence type="ECO:0000256" key="1">
    <source>
        <dbReference type="SAM" id="Phobius"/>
    </source>
</evidence>
<keyword evidence="2" id="KW-0732">Signal</keyword>
<keyword evidence="4" id="KW-1185">Reference proteome</keyword>
<comment type="caution">
    <text evidence="3">The sequence shown here is derived from an EMBL/GenBank/DDBJ whole genome shotgun (WGS) entry which is preliminary data.</text>
</comment>
<reference evidence="3" key="1">
    <citation type="submission" date="2020-07" db="EMBL/GenBank/DDBJ databases">
        <title>Ethylene signaling mediates host invasion by parasitic plants.</title>
        <authorList>
            <person name="Yoshida S."/>
        </authorList>
    </citation>
    <scope>NUCLEOTIDE SEQUENCE</scope>
    <source>
        <strain evidence="3">Okayama</strain>
    </source>
</reference>
<dbReference type="Proteomes" id="UP000653305">
    <property type="component" value="Unassembled WGS sequence"/>
</dbReference>
<evidence type="ECO:0000313" key="4">
    <source>
        <dbReference type="Proteomes" id="UP000653305"/>
    </source>
</evidence>
<gene>
    <name evidence="3" type="ORF">PHJA_001436900</name>
</gene>
<sequence>MATIFALSLLFLDHAQISEFLFADTLHNHEVPDTFSFVHIAFWLFKAVYILFFLVLSLLSTSSVVLHDQRDHVYRSHECCAKGLERVMATLAWSFIIVLVYNMVSFLILVPWIGSDIGPSTTRPAMDWGPLFVIIYMMGFVFTSIIWHLATAVSVLEEECGIEP</sequence>
<feature type="transmembrane region" description="Helical" evidence="1">
    <location>
        <begin position="87"/>
        <end position="113"/>
    </location>
</feature>
<dbReference type="PANTHER" id="PTHR33133">
    <property type="entry name" value="OS08G0107100 PROTEIN-RELATED"/>
    <property type="match status" value="1"/>
</dbReference>
<evidence type="ECO:0000313" key="3">
    <source>
        <dbReference type="EMBL" id="GFP92926.1"/>
    </source>
</evidence>
<keyword evidence="1" id="KW-0472">Membrane</keyword>
<dbReference type="PANTHER" id="PTHR33133:SF5">
    <property type="entry name" value="OS08G0107100 PROTEIN"/>
    <property type="match status" value="1"/>
</dbReference>
<protein>
    <submittedName>
        <fullName evidence="3">Uncharacterized protein</fullName>
    </submittedName>
</protein>
<keyword evidence="1" id="KW-0812">Transmembrane</keyword>
<accession>A0A830C1E1</accession>
<dbReference type="AlphaFoldDB" id="A0A830C1E1"/>
<feature type="signal peptide" evidence="2">
    <location>
        <begin position="1"/>
        <end position="17"/>
    </location>
</feature>
<feature type="chain" id="PRO_5032445836" evidence="2">
    <location>
        <begin position="18"/>
        <end position="164"/>
    </location>
</feature>
<dbReference type="OrthoDB" id="911961at2759"/>
<proteinExistence type="predicted"/>
<keyword evidence="1" id="KW-1133">Transmembrane helix</keyword>
<organism evidence="3 4">
    <name type="scientific">Phtheirospermum japonicum</name>
    <dbReference type="NCBI Taxonomy" id="374723"/>
    <lineage>
        <taxon>Eukaryota</taxon>
        <taxon>Viridiplantae</taxon>
        <taxon>Streptophyta</taxon>
        <taxon>Embryophyta</taxon>
        <taxon>Tracheophyta</taxon>
        <taxon>Spermatophyta</taxon>
        <taxon>Magnoliopsida</taxon>
        <taxon>eudicotyledons</taxon>
        <taxon>Gunneridae</taxon>
        <taxon>Pentapetalae</taxon>
        <taxon>asterids</taxon>
        <taxon>lamiids</taxon>
        <taxon>Lamiales</taxon>
        <taxon>Orobanchaceae</taxon>
        <taxon>Orobanchaceae incertae sedis</taxon>
        <taxon>Phtheirospermum</taxon>
    </lineage>
</organism>